<dbReference type="OrthoDB" id="1488578at2"/>
<name>A0A2T5VA81_9HYPH</name>
<feature type="domain" description="ASPIC/UnbV" evidence="3">
    <location>
        <begin position="720"/>
        <end position="781"/>
    </location>
</feature>
<protein>
    <submittedName>
        <fullName evidence="4">VCBS repeat protein</fullName>
    </submittedName>
</protein>
<keyword evidence="1" id="KW-0732">Signal</keyword>
<feature type="transmembrane region" description="Helical" evidence="2">
    <location>
        <begin position="117"/>
        <end position="138"/>
    </location>
</feature>
<dbReference type="SUPFAM" id="SSF69318">
    <property type="entry name" value="Integrin alpha N-terminal domain"/>
    <property type="match status" value="2"/>
</dbReference>
<keyword evidence="2" id="KW-1133">Transmembrane helix</keyword>
<dbReference type="Pfam" id="PF13517">
    <property type="entry name" value="FG-GAP_3"/>
    <property type="match status" value="3"/>
</dbReference>
<dbReference type="Pfam" id="PF07593">
    <property type="entry name" value="UnbV_ASPIC"/>
    <property type="match status" value="1"/>
</dbReference>
<dbReference type="InterPro" id="IPR027039">
    <property type="entry name" value="Crtac1"/>
</dbReference>
<dbReference type="InterPro" id="IPR028994">
    <property type="entry name" value="Integrin_alpha_N"/>
</dbReference>
<dbReference type="InterPro" id="IPR013517">
    <property type="entry name" value="FG-GAP"/>
</dbReference>
<evidence type="ECO:0000256" key="2">
    <source>
        <dbReference type="SAM" id="Phobius"/>
    </source>
</evidence>
<dbReference type="EMBL" id="QAYG01000004">
    <property type="protein sequence ID" value="PTW60668.1"/>
    <property type="molecule type" value="Genomic_DNA"/>
</dbReference>
<accession>A0A2T5VA81</accession>
<gene>
    <name evidence="4" type="ORF">C8N35_104294</name>
</gene>
<sequence>MTGPDARHAKRRVVFALILVAVLATLFGTLSRLSQLDEKAMISDAIQLQSPFSPVIPVIPVYQRIATTTANRMDANKTGMAFGMLIVTAFLMQLGCRQRRRSADGGSNPVLANIISARAVSLLGATIVVLGSVGGVAVNSDRSSQSPRALDILWGLEQLILPAAAEAAEISSDRPIRITSRLFAPRSPGYETVFQRVEASTRGIDKPLELSMKDMWPPFWEGRSLSTGDIDHDGDLDLVIASTERGVYIYKNDGAGRFSRLPYKSGPLADLDVFNAALVDIDNDGWLDLFLATYLDGNFVVLNRQGTFVTEKLQRVANRDDAILSISLSFADFDRDGDLDVALGNWAAGWYRRIPGEESRNRLIFNENGTLDGSHFAELPGLPGETLVMLFSDIDLNGTADLLVGNDFELPDYIYLGDGQGGFSAVTRADNLIPHTTTTTMAIKTADLHNDGMPEIFFAQIAGRSSLVSERLKMQALSKYCDAIEDTAAKALCLRNMAIKSWYKSGNRFDPVYAAKCQELKGALQAECKAMLVKDLAIQKQDPTICALIPADQRTTRAFCDIHFKPWERPQQADFDTTIRQILRTNVLLTWQGGAYTDTASAEGLEIGGWSWDTKIADFDNDGWQDVYIVNGTWVPNEVSPSNLFFRNRGDGTFTEASGPFGLEDYLMTASAVAFDMDHDGDLDIITQPVNGPVALFLNGSQTGNAIEVELRDAKGNSHGLGARLVAELPDGTRMMRELQSGGGFMSFDAPAAHFGLGDAGEIARLTVHWADGGVTEITSPLAAGASYRITRD</sequence>
<dbReference type="InterPro" id="IPR011519">
    <property type="entry name" value="UnbV_ASPIC"/>
</dbReference>
<organism evidence="4 5">
    <name type="scientific">Breoghania corrubedonensis</name>
    <dbReference type="NCBI Taxonomy" id="665038"/>
    <lineage>
        <taxon>Bacteria</taxon>
        <taxon>Pseudomonadati</taxon>
        <taxon>Pseudomonadota</taxon>
        <taxon>Alphaproteobacteria</taxon>
        <taxon>Hyphomicrobiales</taxon>
        <taxon>Stappiaceae</taxon>
        <taxon>Breoghania</taxon>
    </lineage>
</organism>
<dbReference type="AlphaFoldDB" id="A0A2T5VA81"/>
<keyword evidence="5" id="KW-1185">Reference proteome</keyword>
<feature type="transmembrane region" description="Helical" evidence="2">
    <location>
        <begin position="12"/>
        <end position="31"/>
    </location>
</feature>
<dbReference type="RefSeq" id="WP_107990256.1">
    <property type="nucleotide sequence ID" value="NZ_QAYG01000004.1"/>
</dbReference>
<evidence type="ECO:0000256" key="1">
    <source>
        <dbReference type="ARBA" id="ARBA00022729"/>
    </source>
</evidence>
<reference evidence="4 5" key="1">
    <citation type="submission" date="2018-04" db="EMBL/GenBank/DDBJ databases">
        <title>Genomic Encyclopedia of Archaeal and Bacterial Type Strains, Phase II (KMG-II): from individual species to whole genera.</title>
        <authorList>
            <person name="Goeker M."/>
        </authorList>
    </citation>
    <scope>NUCLEOTIDE SEQUENCE [LARGE SCALE GENOMIC DNA]</scope>
    <source>
        <strain evidence="4 5">DSM 23382</strain>
    </source>
</reference>
<comment type="caution">
    <text evidence="4">The sequence shown here is derived from an EMBL/GenBank/DDBJ whole genome shotgun (WGS) entry which is preliminary data.</text>
</comment>
<dbReference type="Proteomes" id="UP000244081">
    <property type="component" value="Unassembled WGS sequence"/>
</dbReference>
<evidence type="ECO:0000313" key="4">
    <source>
        <dbReference type="EMBL" id="PTW60668.1"/>
    </source>
</evidence>
<evidence type="ECO:0000313" key="5">
    <source>
        <dbReference type="Proteomes" id="UP000244081"/>
    </source>
</evidence>
<keyword evidence="2" id="KW-0472">Membrane</keyword>
<dbReference type="PANTHER" id="PTHR16026:SF0">
    <property type="entry name" value="CARTILAGE ACIDIC PROTEIN 1"/>
    <property type="match status" value="1"/>
</dbReference>
<dbReference type="Gene3D" id="2.130.10.130">
    <property type="entry name" value="Integrin alpha, N-terminal"/>
    <property type="match status" value="3"/>
</dbReference>
<dbReference type="PANTHER" id="PTHR16026">
    <property type="entry name" value="CARTILAGE ACIDIC PROTEIN 1"/>
    <property type="match status" value="1"/>
</dbReference>
<proteinExistence type="predicted"/>
<feature type="transmembrane region" description="Helical" evidence="2">
    <location>
        <begin position="79"/>
        <end position="96"/>
    </location>
</feature>
<keyword evidence="2" id="KW-0812">Transmembrane</keyword>
<evidence type="ECO:0000259" key="3">
    <source>
        <dbReference type="Pfam" id="PF07593"/>
    </source>
</evidence>